<evidence type="ECO:0000256" key="1">
    <source>
        <dbReference type="SAM" id="MobiDB-lite"/>
    </source>
</evidence>
<sequence length="514" mass="52726">MNALAPLALGDSEDGSYTTSCHRSTHQVCLYGPTSFHKAVAHNLITPWQRYKVGQVPESPQKQGEDSRRRLETAEQDAAPGPAVGEATLPTTAPPASLSGFPAEPNGPHWSLGPPRPLEFRFLTPWTRLLRRPSALRGSAVSPGTPASRGSSLFLARLARSPPAQRAPHALRPPPPSAVGARTVAGNSIRVPRRRRRRAAGSQSSTGPARVPARGASPRPRRAWPLPARRRRPHKASRETDVGARRHRPRPRPSPVLASLPSAPAPSPSSHWLLQRGARRPAPCAPPDWQSGGGPGGVSRALPRPLRSARCGERGGGGGGGGGDGISGGAWQVRRARGGGGGGGGGGPSPAQPRPARGPPGCDPDPGYGPVLPWRAAASPGPRPAPPEGAALPAKSSGPAMTDFKLGIVRLGRVAGKVSGAECAARPISPVLASARGRGRLCGRQPGRGRGARDEPRRGGGRCAGPTAGPARVQLPPARPAGTHLGSGAHLAALGPALPQVEATALSRAGCGDG</sequence>
<feature type="compositionally biased region" description="Gly residues" evidence="1">
    <location>
        <begin position="338"/>
        <end position="348"/>
    </location>
</feature>
<feature type="region of interest" description="Disordered" evidence="1">
    <location>
        <begin position="162"/>
        <end position="400"/>
    </location>
</feature>
<feature type="compositionally biased region" description="Low complexity" evidence="1">
    <location>
        <begin position="208"/>
        <end position="227"/>
    </location>
</feature>
<dbReference type="Proteomes" id="UP001266305">
    <property type="component" value="Unassembled WGS sequence"/>
</dbReference>
<feature type="compositionally biased region" description="Low complexity" evidence="1">
    <location>
        <begin position="364"/>
        <end position="380"/>
    </location>
</feature>
<feature type="region of interest" description="Disordered" evidence="1">
    <location>
        <begin position="439"/>
        <end position="489"/>
    </location>
</feature>
<name>A0ABQ9WHD7_SAGOE</name>
<dbReference type="EMBL" id="JASSZA010000001">
    <property type="protein sequence ID" value="KAK2120865.1"/>
    <property type="molecule type" value="Genomic_DNA"/>
</dbReference>
<gene>
    <name evidence="2" type="ORF">P7K49_002251</name>
</gene>
<evidence type="ECO:0008006" key="4">
    <source>
        <dbReference type="Google" id="ProtNLM"/>
    </source>
</evidence>
<proteinExistence type="predicted"/>
<accession>A0ABQ9WHD7</accession>
<feature type="compositionally biased region" description="Gly residues" evidence="1">
    <location>
        <begin position="314"/>
        <end position="328"/>
    </location>
</feature>
<keyword evidence="3" id="KW-1185">Reference proteome</keyword>
<feature type="region of interest" description="Disordered" evidence="1">
    <location>
        <begin position="54"/>
        <end position="112"/>
    </location>
</feature>
<evidence type="ECO:0000313" key="3">
    <source>
        <dbReference type="Proteomes" id="UP001266305"/>
    </source>
</evidence>
<organism evidence="2 3">
    <name type="scientific">Saguinus oedipus</name>
    <name type="common">Cotton-top tamarin</name>
    <name type="synonym">Oedipomidas oedipus</name>
    <dbReference type="NCBI Taxonomy" id="9490"/>
    <lineage>
        <taxon>Eukaryota</taxon>
        <taxon>Metazoa</taxon>
        <taxon>Chordata</taxon>
        <taxon>Craniata</taxon>
        <taxon>Vertebrata</taxon>
        <taxon>Euteleostomi</taxon>
        <taxon>Mammalia</taxon>
        <taxon>Eutheria</taxon>
        <taxon>Euarchontoglires</taxon>
        <taxon>Primates</taxon>
        <taxon>Haplorrhini</taxon>
        <taxon>Platyrrhini</taxon>
        <taxon>Cebidae</taxon>
        <taxon>Callitrichinae</taxon>
        <taxon>Saguinus</taxon>
    </lineage>
</organism>
<protein>
    <recommendedName>
        <fullName evidence="4">Basic proline-rich protein-like</fullName>
    </recommendedName>
</protein>
<comment type="caution">
    <text evidence="2">The sequence shown here is derived from an EMBL/GenBank/DDBJ whole genome shotgun (WGS) entry which is preliminary data.</text>
</comment>
<feature type="compositionally biased region" description="Basic and acidic residues" evidence="1">
    <location>
        <begin position="63"/>
        <end position="73"/>
    </location>
</feature>
<evidence type="ECO:0000313" key="2">
    <source>
        <dbReference type="EMBL" id="KAK2120865.1"/>
    </source>
</evidence>
<feature type="compositionally biased region" description="Pro residues" evidence="1">
    <location>
        <begin position="350"/>
        <end position="363"/>
    </location>
</feature>
<reference evidence="2 3" key="1">
    <citation type="submission" date="2023-05" db="EMBL/GenBank/DDBJ databases">
        <title>B98-5 Cell Line De Novo Hybrid Assembly: An Optical Mapping Approach.</title>
        <authorList>
            <person name="Kananen K."/>
            <person name="Auerbach J.A."/>
            <person name="Kautto E."/>
            <person name="Blachly J.S."/>
        </authorList>
    </citation>
    <scope>NUCLEOTIDE SEQUENCE [LARGE SCALE GENOMIC DNA]</scope>
    <source>
        <strain evidence="2">B95-8</strain>
        <tissue evidence="2">Cell line</tissue>
    </source>
</reference>